<dbReference type="FunFam" id="2.40.100.10:FF:000025">
    <property type="entry name" value="Peptidyl-prolyl cis-trans isomerase CYP19-2"/>
    <property type="match status" value="1"/>
</dbReference>
<dbReference type="SUPFAM" id="SSF50891">
    <property type="entry name" value="Cyclophilin-like"/>
    <property type="match status" value="1"/>
</dbReference>
<evidence type="ECO:0000256" key="3">
    <source>
        <dbReference type="ARBA" id="ARBA00023235"/>
    </source>
</evidence>
<dbReference type="GO" id="GO:0016018">
    <property type="term" value="F:cyclosporin A binding"/>
    <property type="evidence" value="ECO:0007669"/>
    <property type="project" value="TreeGrafter"/>
</dbReference>
<reference evidence="6" key="1">
    <citation type="journal article" date="2023" name="Mol. Biol. Evol.">
        <title>Third-Generation Sequencing Reveals the Adaptive Role of the Epigenome in Three Deep-Sea Polychaetes.</title>
        <authorList>
            <person name="Perez M."/>
            <person name="Aroh O."/>
            <person name="Sun Y."/>
            <person name="Lan Y."/>
            <person name="Juniper S.K."/>
            <person name="Young C.R."/>
            <person name="Angers B."/>
            <person name="Qian P.Y."/>
        </authorList>
    </citation>
    <scope>NUCLEOTIDE SEQUENCE</scope>
    <source>
        <strain evidence="6">P08H-3</strain>
    </source>
</reference>
<comment type="function">
    <text evidence="4">PPIases accelerate the folding of proteins. It catalyzes the cis-trans isomerization of proline imidic peptide bonds in oligopeptides.</text>
</comment>
<comment type="catalytic activity">
    <reaction evidence="1 4">
        <text>[protein]-peptidylproline (omega=180) = [protein]-peptidylproline (omega=0)</text>
        <dbReference type="Rhea" id="RHEA:16237"/>
        <dbReference type="Rhea" id="RHEA-COMP:10747"/>
        <dbReference type="Rhea" id="RHEA-COMP:10748"/>
        <dbReference type="ChEBI" id="CHEBI:83833"/>
        <dbReference type="ChEBI" id="CHEBI:83834"/>
        <dbReference type="EC" id="5.2.1.8"/>
    </reaction>
</comment>
<comment type="caution">
    <text evidence="6">The sequence shown here is derived from an EMBL/GenBank/DDBJ whole genome shotgun (WGS) entry which is preliminary data.</text>
</comment>
<keyword evidence="2 4" id="KW-0697">Rotamase</keyword>
<dbReference type="Gene3D" id="2.40.100.10">
    <property type="entry name" value="Cyclophilin-like"/>
    <property type="match status" value="1"/>
</dbReference>
<keyword evidence="7" id="KW-1185">Reference proteome</keyword>
<dbReference type="GO" id="GO:0006457">
    <property type="term" value="P:protein folding"/>
    <property type="evidence" value="ECO:0007669"/>
    <property type="project" value="TreeGrafter"/>
</dbReference>
<dbReference type="EMBL" id="JAODUP010000375">
    <property type="protein sequence ID" value="KAK2151121.1"/>
    <property type="molecule type" value="Genomic_DNA"/>
</dbReference>
<proteinExistence type="inferred from homology"/>
<feature type="chain" id="PRO_5041778532" description="Peptidyl-prolyl cis-trans isomerase" evidence="4">
    <location>
        <begin position="19"/>
        <end position="216"/>
    </location>
</feature>
<gene>
    <name evidence="6" type="ORF">LSH36_375g06000</name>
</gene>
<keyword evidence="4" id="KW-0732">Signal</keyword>
<evidence type="ECO:0000256" key="2">
    <source>
        <dbReference type="ARBA" id="ARBA00023110"/>
    </source>
</evidence>
<dbReference type="GO" id="GO:0003755">
    <property type="term" value="F:peptidyl-prolyl cis-trans isomerase activity"/>
    <property type="evidence" value="ECO:0007669"/>
    <property type="project" value="UniProtKB-UniRule"/>
</dbReference>
<evidence type="ECO:0000313" key="6">
    <source>
        <dbReference type="EMBL" id="KAK2151121.1"/>
    </source>
</evidence>
<name>A0AAD9N126_9ANNE</name>
<accession>A0AAD9N126</accession>
<dbReference type="PROSITE" id="PS50072">
    <property type="entry name" value="CSA_PPIASE_2"/>
    <property type="match status" value="1"/>
</dbReference>
<keyword evidence="3 4" id="KW-0413">Isomerase</keyword>
<dbReference type="Proteomes" id="UP001208570">
    <property type="component" value="Unassembled WGS sequence"/>
</dbReference>
<dbReference type="AlphaFoldDB" id="A0AAD9N126"/>
<evidence type="ECO:0000313" key="7">
    <source>
        <dbReference type="Proteomes" id="UP001208570"/>
    </source>
</evidence>
<feature type="signal peptide" evidence="4">
    <location>
        <begin position="1"/>
        <end position="18"/>
    </location>
</feature>
<dbReference type="InterPro" id="IPR029000">
    <property type="entry name" value="Cyclophilin-like_dom_sf"/>
</dbReference>
<dbReference type="InterPro" id="IPR002130">
    <property type="entry name" value="Cyclophilin-type_PPIase_dom"/>
</dbReference>
<evidence type="ECO:0000259" key="5">
    <source>
        <dbReference type="PROSITE" id="PS50072"/>
    </source>
</evidence>
<dbReference type="EC" id="5.2.1.8" evidence="4"/>
<protein>
    <recommendedName>
        <fullName evidence="4">Peptidyl-prolyl cis-trans isomerase</fullName>
        <shortName evidence="4">PPIase</shortName>
        <ecNumber evidence="4">5.2.1.8</ecNumber>
    </recommendedName>
</protein>
<organism evidence="6 7">
    <name type="scientific">Paralvinella palmiformis</name>
    <dbReference type="NCBI Taxonomy" id="53620"/>
    <lineage>
        <taxon>Eukaryota</taxon>
        <taxon>Metazoa</taxon>
        <taxon>Spiralia</taxon>
        <taxon>Lophotrochozoa</taxon>
        <taxon>Annelida</taxon>
        <taxon>Polychaeta</taxon>
        <taxon>Sedentaria</taxon>
        <taxon>Canalipalpata</taxon>
        <taxon>Terebellida</taxon>
        <taxon>Terebelliformia</taxon>
        <taxon>Alvinellidae</taxon>
        <taxon>Paralvinella</taxon>
    </lineage>
</organism>
<dbReference type="PANTHER" id="PTHR11071:SF547">
    <property type="entry name" value="PEPTIDYL-PROLYL CIS-TRANS ISOMERASE"/>
    <property type="match status" value="1"/>
</dbReference>
<evidence type="ECO:0000256" key="4">
    <source>
        <dbReference type="RuleBase" id="RU363019"/>
    </source>
</evidence>
<evidence type="ECO:0000256" key="1">
    <source>
        <dbReference type="ARBA" id="ARBA00000971"/>
    </source>
</evidence>
<dbReference type="PRINTS" id="PR00153">
    <property type="entry name" value="CSAPPISMRASE"/>
</dbReference>
<comment type="similarity">
    <text evidence="4">Belongs to the cyclophilin-type PPIase family.</text>
</comment>
<dbReference type="GO" id="GO:0005737">
    <property type="term" value="C:cytoplasm"/>
    <property type="evidence" value="ECO:0007669"/>
    <property type="project" value="TreeGrafter"/>
</dbReference>
<dbReference type="PANTHER" id="PTHR11071">
    <property type="entry name" value="PEPTIDYL-PROLYL CIS-TRANS ISOMERASE"/>
    <property type="match status" value="1"/>
</dbReference>
<dbReference type="Pfam" id="PF00160">
    <property type="entry name" value="Pro_isomerase"/>
    <property type="match status" value="1"/>
</dbReference>
<sequence>MKLLLLGTLITMVTECYCGLYTVTEDVWFEIRVQDMDGPGMDYTGRFTVSVFGETVPMTALNFISLAKGFKRGEKFLHYKGTKIHRVVPDFVVQMGDVTNSDGTSGESIYGERFNDENFLLSHRSSGWVAMANHGRDTNGSQFYILLTKARWLDGKHVVFGKVTQGFDVIQVLGEVPSDPNTALPNKTIEVIDSGIIGLTKKYDLTEAQLDETGDL</sequence>
<feature type="domain" description="PPIase cyclophilin-type" evidence="5">
    <location>
        <begin position="45"/>
        <end position="196"/>
    </location>
</feature>